<dbReference type="Gene3D" id="1.25.40.10">
    <property type="entry name" value="Tetratricopeptide repeat domain"/>
    <property type="match status" value="1"/>
</dbReference>
<feature type="signal peptide" evidence="2">
    <location>
        <begin position="1"/>
        <end position="26"/>
    </location>
</feature>
<keyword evidence="2" id="KW-0732">Signal</keyword>
<keyword evidence="1" id="KW-0802">TPR repeat</keyword>
<dbReference type="PROSITE" id="PS50293">
    <property type="entry name" value="TPR_REGION"/>
    <property type="match status" value="1"/>
</dbReference>
<dbReference type="EMBL" id="QFPX01000005">
    <property type="protein sequence ID" value="PZQ55808.1"/>
    <property type="molecule type" value="Genomic_DNA"/>
</dbReference>
<dbReference type="Proteomes" id="UP000249082">
    <property type="component" value="Unassembled WGS sequence"/>
</dbReference>
<reference evidence="3 4" key="1">
    <citation type="submission" date="2017-08" db="EMBL/GenBank/DDBJ databases">
        <title>Infants hospitalized years apart are colonized by the same room-sourced microbial strains.</title>
        <authorList>
            <person name="Brooks B."/>
            <person name="Olm M.R."/>
            <person name="Firek B.A."/>
            <person name="Baker R."/>
            <person name="Thomas B.C."/>
            <person name="Morowitz M.J."/>
            <person name="Banfield J.F."/>
        </authorList>
    </citation>
    <scope>NUCLEOTIDE SEQUENCE [LARGE SCALE GENOMIC DNA]</scope>
    <source>
        <strain evidence="3">S2_005_002_R2_33</strain>
    </source>
</reference>
<organism evidence="3 4">
    <name type="scientific">Novosphingobium pentaromativorans</name>
    <dbReference type="NCBI Taxonomy" id="205844"/>
    <lineage>
        <taxon>Bacteria</taxon>
        <taxon>Pseudomonadati</taxon>
        <taxon>Pseudomonadota</taxon>
        <taxon>Alphaproteobacteria</taxon>
        <taxon>Sphingomonadales</taxon>
        <taxon>Sphingomonadaceae</taxon>
        <taxon>Novosphingobium</taxon>
    </lineage>
</organism>
<evidence type="ECO:0000256" key="2">
    <source>
        <dbReference type="SAM" id="SignalP"/>
    </source>
</evidence>
<evidence type="ECO:0000313" key="3">
    <source>
        <dbReference type="EMBL" id="PZQ55808.1"/>
    </source>
</evidence>
<protein>
    <submittedName>
        <fullName evidence="3">Tetratricopeptide repeat protein</fullName>
    </submittedName>
</protein>
<dbReference type="SUPFAM" id="SSF48452">
    <property type="entry name" value="TPR-like"/>
    <property type="match status" value="1"/>
</dbReference>
<evidence type="ECO:0000256" key="1">
    <source>
        <dbReference type="PROSITE-ProRule" id="PRU00339"/>
    </source>
</evidence>
<dbReference type="InterPro" id="IPR011990">
    <property type="entry name" value="TPR-like_helical_dom_sf"/>
</dbReference>
<feature type="chain" id="PRO_5016051493" evidence="2">
    <location>
        <begin position="27"/>
        <end position="241"/>
    </location>
</feature>
<dbReference type="PROSITE" id="PS50005">
    <property type="entry name" value="TPR"/>
    <property type="match status" value="1"/>
</dbReference>
<dbReference type="Pfam" id="PF13181">
    <property type="entry name" value="TPR_8"/>
    <property type="match status" value="1"/>
</dbReference>
<gene>
    <name evidence="3" type="ORF">DI555_07235</name>
</gene>
<comment type="caution">
    <text evidence="3">The sequence shown here is derived from an EMBL/GenBank/DDBJ whole genome shotgun (WGS) entry which is preliminary data.</text>
</comment>
<sequence length="241" mass="25547">MNFAMKSVSFSLVALGTIASPGTVFARDIGGGAVVNTALHVESRSDVSKGFALIRAGKPAQAVKMFDSVILASEQALGGDARPRLCQSDSAAGPVAAGSIESGKAVAVSSAVCDAHFGKGYALVDLGRGDLAEAELRRATELAPDNAHFANEYAELFKSRREWQRSYDLFSHAWAIVDKDTKGDDASVAARALRGMGYTKIEMGRLDEAEKLFRQSLEYDPKNAGAKSELDFIAQKKAIGA</sequence>
<accession>A0A2W5NTX5</accession>
<evidence type="ECO:0000313" key="4">
    <source>
        <dbReference type="Proteomes" id="UP000249082"/>
    </source>
</evidence>
<dbReference type="SMART" id="SM00028">
    <property type="entry name" value="TPR"/>
    <property type="match status" value="2"/>
</dbReference>
<feature type="repeat" description="TPR" evidence="1">
    <location>
        <begin position="190"/>
        <end position="223"/>
    </location>
</feature>
<proteinExistence type="predicted"/>
<name>A0A2W5NTX5_9SPHN</name>
<dbReference type="InterPro" id="IPR019734">
    <property type="entry name" value="TPR_rpt"/>
</dbReference>
<dbReference type="Pfam" id="PF13424">
    <property type="entry name" value="TPR_12"/>
    <property type="match status" value="1"/>
</dbReference>
<dbReference type="AlphaFoldDB" id="A0A2W5NTX5"/>